<gene>
    <name evidence="2" type="ORF">M501DRAFT_975866</name>
</gene>
<dbReference type="NCBIfam" id="TIGR03833">
    <property type="entry name" value="YwbE family protein"/>
    <property type="match status" value="1"/>
</dbReference>
<feature type="region of interest" description="Disordered" evidence="1">
    <location>
        <begin position="102"/>
        <end position="157"/>
    </location>
</feature>
<dbReference type="PANTHER" id="PTHR40069:SF1">
    <property type="entry name" value="YWBE PROTEIN"/>
    <property type="match status" value="1"/>
</dbReference>
<reference evidence="2" key="1">
    <citation type="journal article" date="2020" name="Stud. Mycol.">
        <title>101 Dothideomycetes genomes: a test case for predicting lifestyles and emergence of pathogens.</title>
        <authorList>
            <person name="Haridas S."/>
            <person name="Albert R."/>
            <person name="Binder M."/>
            <person name="Bloem J."/>
            <person name="Labutti K."/>
            <person name="Salamov A."/>
            <person name="Andreopoulos B."/>
            <person name="Baker S."/>
            <person name="Barry K."/>
            <person name="Bills G."/>
            <person name="Bluhm B."/>
            <person name="Cannon C."/>
            <person name="Castanera R."/>
            <person name="Culley D."/>
            <person name="Daum C."/>
            <person name="Ezra D."/>
            <person name="Gonzalez J."/>
            <person name="Henrissat B."/>
            <person name="Kuo A."/>
            <person name="Liang C."/>
            <person name="Lipzen A."/>
            <person name="Lutzoni F."/>
            <person name="Magnuson J."/>
            <person name="Mondo S."/>
            <person name="Nolan M."/>
            <person name="Ohm R."/>
            <person name="Pangilinan J."/>
            <person name="Park H.-J."/>
            <person name="Ramirez L."/>
            <person name="Alfaro M."/>
            <person name="Sun H."/>
            <person name="Tritt A."/>
            <person name="Yoshinaga Y."/>
            <person name="Zwiers L.-H."/>
            <person name="Turgeon B."/>
            <person name="Goodwin S."/>
            <person name="Spatafora J."/>
            <person name="Crous P."/>
            <person name="Grigoriev I."/>
        </authorList>
    </citation>
    <scope>NUCLEOTIDE SEQUENCE</scope>
    <source>
        <strain evidence="2">CBS 101060</strain>
    </source>
</reference>
<accession>A0A9P4SAA4</accession>
<comment type="caution">
    <text evidence="2">The sequence shown here is derived from an EMBL/GenBank/DDBJ whole genome shotgun (WGS) entry which is preliminary data.</text>
</comment>
<feature type="region of interest" description="Disordered" evidence="1">
    <location>
        <begin position="1"/>
        <end position="34"/>
    </location>
</feature>
<organism evidence="2 3">
    <name type="scientific">Patellaria atrata CBS 101060</name>
    <dbReference type="NCBI Taxonomy" id="1346257"/>
    <lineage>
        <taxon>Eukaryota</taxon>
        <taxon>Fungi</taxon>
        <taxon>Dikarya</taxon>
        <taxon>Ascomycota</taxon>
        <taxon>Pezizomycotina</taxon>
        <taxon>Dothideomycetes</taxon>
        <taxon>Dothideomycetes incertae sedis</taxon>
        <taxon>Patellariales</taxon>
        <taxon>Patellariaceae</taxon>
        <taxon>Patellaria</taxon>
    </lineage>
</organism>
<dbReference type="OrthoDB" id="20105at2759"/>
<protein>
    <recommendedName>
        <fullName evidence="4">UBZ4-type domain-containing protein</fullName>
    </recommendedName>
</protein>
<evidence type="ECO:0000313" key="2">
    <source>
        <dbReference type="EMBL" id="KAF2838911.1"/>
    </source>
</evidence>
<name>A0A9P4SAA4_9PEZI</name>
<dbReference type="AlphaFoldDB" id="A0A9P4SAA4"/>
<feature type="compositionally biased region" description="Low complexity" evidence="1">
    <location>
        <begin position="24"/>
        <end position="34"/>
    </location>
</feature>
<evidence type="ECO:0008006" key="4">
    <source>
        <dbReference type="Google" id="ProtNLM"/>
    </source>
</evidence>
<sequence>MRNVGRNHETVSFTRGRGQGYRGYRGSPRGGRPYFNRPGYPQILPTIQQVVSGAHVSIVLKVDQPTGRQVQGTIAEVLTSGNHPRGIKVRLQDGRVGRVQRMASEEEARNGSGDANSLGRNGEALEYIKAPKQKKRRNKDQSRAASGNPEPTVAQTQGLDTVTCPMCSFQGDEAAVAHHVDSHFAG</sequence>
<evidence type="ECO:0000256" key="1">
    <source>
        <dbReference type="SAM" id="MobiDB-lite"/>
    </source>
</evidence>
<dbReference type="InterPro" id="IPR019240">
    <property type="entry name" value="DUF2196"/>
</dbReference>
<proteinExistence type="predicted"/>
<keyword evidence="3" id="KW-1185">Reference proteome</keyword>
<dbReference type="Proteomes" id="UP000799429">
    <property type="component" value="Unassembled WGS sequence"/>
</dbReference>
<evidence type="ECO:0000313" key="3">
    <source>
        <dbReference type="Proteomes" id="UP000799429"/>
    </source>
</evidence>
<dbReference type="Pfam" id="PF09962">
    <property type="entry name" value="DUF2196"/>
    <property type="match status" value="1"/>
</dbReference>
<dbReference type="EMBL" id="MU006096">
    <property type="protein sequence ID" value="KAF2838911.1"/>
    <property type="molecule type" value="Genomic_DNA"/>
</dbReference>
<dbReference type="PANTHER" id="PTHR40069">
    <property type="entry name" value="YWBE PROTEIN"/>
    <property type="match status" value="1"/>
</dbReference>